<dbReference type="PANTHER" id="PTHR31297:SF13">
    <property type="entry name" value="PUTATIVE-RELATED"/>
    <property type="match status" value="1"/>
</dbReference>
<dbReference type="Proteomes" id="UP000619761">
    <property type="component" value="Unassembled WGS sequence"/>
</dbReference>
<feature type="compositionally biased region" description="Low complexity" evidence="4">
    <location>
        <begin position="36"/>
        <end position="63"/>
    </location>
</feature>
<proteinExistence type="predicted"/>
<dbReference type="RefSeq" id="WP_189420069.1">
    <property type="nucleotide sequence ID" value="NZ_BMYZ01000003.1"/>
</dbReference>
<dbReference type="PROSITE" id="PS50853">
    <property type="entry name" value="FN3"/>
    <property type="match status" value="1"/>
</dbReference>
<gene>
    <name evidence="7" type="ORF">GCM10011613_30010</name>
</gene>
<dbReference type="InterPro" id="IPR013783">
    <property type="entry name" value="Ig-like_fold"/>
</dbReference>
<dbReference type="Gene3D" id="2.60.120.260">
    <property type="entry name" value="Galactose-binding domain-like"/>
    <property type="match status" value="1"/>
</dbReference>
<evidence type="ECO:0000259" key="6">
    <source>
        <dbReference type="PROSITE" id="PS51175"/>
    </source>
</evidence>
<evidence type="ECO:0000259" key="5">
    <source>
        <dbReference type="PROSITE" id="PS50853"/>
    </source>
</evidence>
<keyword evidence="2" id="KW-0378">Hydrolase</keyword>
<dbReference type="Gene3D" id="3.20.20.80">
    <property type="entry name" value="Glycosidases"/>
    <property type="match status" value="1"/>
</dbReference>
<keyword evidence="1" id="KW-0732">Signal</keyword>
<dbReference type="EMBL" id="BMYZ01000003">
    <property type="protein sequence ID" value="GGY83143.1"/>
    <property type="molecule type" value="Genomic_DNA"/>
</dbReference>
<feature type="domain" description="CBM6" evidence="6">
    <location>
        <begin position="746"/>
        <end position="867"/>
    </location>
</feature>
<evidence type="ECO:0000313" key="7">
    <source>
        <dbReference type="EMBL" id="GGY83143.1"/>
    </source>
</evidence>
<dbReference type="Gene3D" id="2.60.40.10">
    <property type="entry name" value="Immunoglobulins"/>
    <property type="match status" value="1"/>
</dbReference>
<dbReference type="SUPFAM" id="SSF49265">
    <property type="entry name" value="Fibronectin type III"/>
    <property type="match status" value="1"/>
</dbReference>
<dbReference type="SMART" id="SM00606">
    <property type="entry name" value="CBD_IV"/>
    <property type="match status" value="1"/>
</dbReference>
<dbReference type="InterPro" id="IPR005084">
    <property type="entry name" value="CBM6"/>
</dbReference>
<feature type="domain" description="Fibronectin type-III" evidence="5">
    <location>
        <begin position="651"/>
        <end position="745"/>
    </location>
</feature>
<evidence type="ECO:0000256" key="4">
    <source>
        <dbReference type="SAM" id="MobiDB-lite"/>
    </source>
</evidence>
<dbReference type="SUPFAM" id="SSF51445">
    <property type="entry name" value="(Trans)glycosidases"/>
    <property type="match status" value="1"/>
</dbReference>
<evidence type="ECO:0000256" key="2">
    <source>
        <dbReference type="ARBA" id="ARBA00022801"/>
    </source>
</evidence>
<dbReference type="InterPro" id="IPR001547">
    <property type="entry name" value="Glyco_hydro_5"/>
</dbReference>
<dbReference type="InterPro" id="IPR006584">
    <property type="entry name" value="Cellulose-bd_IV"/>
</dbReference>
<dbReference type="Pfam" id="PF03422">
    <property type="entry name" value="CBM_6"/>
    <property type="match status" value="1"/>
</dbReference>
<dbReference type="InterPro" id="IPR050386">
    <property type="entry name" value="Glycosyl_hydrolase_5"/>
</dbReference>
<evidence type="ECO:0000313" key="8">
    <source>
        <dbReference type="Proteomes" id="UP000619761"/>
    </source>
</evidence>
<dbReference type="PROSITE" id="PS51175">
    <property type="entry name" value="CBM6"/>
    <property type="match status" value="1"/>
</dbReference>
<dbReference type="CDD" id="cd00063">
    <property type="entry name" value="FN3"/>
    <property type="match status" value="1"/>
</dbReference>
<organism evidence="7 8">
    <name type="scientific">Cellvibrio zantedeschiae</name>
    <dbReference type="NCBI Taxonomy" id="1237077"/>
    <lineage>
        <taxon>Bacteria</taxon>
        <taxon>Pseudomonadati</taxon>
        <taxon>Pseudomonadota</taxon>
        <taxon>Gammaproteobacteria</taxon>
        <taxon>Cellvibrionales</taxon>
        <taxon>Cellvibrionaceae</taxon>
        <taxon>Cellvibrio</taxon>
    </lineage>
</organism>
<dbReference type="Pfam" id="PF00150">
    <property type="entry name" value="Cellulase"/>
    <property type="match status" value="1"/>
</dbReference>
<reference evidence="8" key="1">
    <citation type="journal article" date="2019" name="Int. J. Syst. Evol. Microbiol.">
        <title>The Global Catalogue of Microorganisms (GCM) 10K type strain sequencing project: providing services to taxonomists for standard genome sequencing and annotation.</title>
        <authorList>
            <consortium name="The Broad Institute Genomics Platform"/>
            <consortium name="The Broad Institute Genome Sequencing Center for Infectious Disease"/>
            <person name="Wu L."/>
            <person name="Ma J."/>
        </authorList>
    </citation>
    <scope>NUCLEOTIDE SEQUENCE [LARGE SCALE GENOMIC DNA]</scope>
    <source>
        <strain evidence="8">KCTC 32239</strain>
    </source>
</reference>
<evidence type="ECO:0008006" key="9">
    <source>
        <dbReference type="Google" id="ProtNLM"/>
    </source>
</evidence>
<evidence type="ECO:0000256" key="3">
    <source>
        <dbReference type="ARBA" id="ARBA00023295"/>
    </source>
</evidence>
<evidence type="ECO:0000256" key="1">
    <source>
        <dbReference type="ARBA" id="ARBA00022729"/>
    </source>
</evidence>
<keyword evidence="3" id="KW-0326">Glycosidase</keyword>
<comment type="caution">
    <text evidence="7">The sequence shown here is derived from an EMBL/GenBank/DDBJ whole genome shotgun (WGS) entry which is preliminary data.</text>
</comment>
<dbReference type="SUPFAM" id="SSF49785">
    <property type="entry name" value="Galactose-binding domain-like"/>
    <property type="match status" value="1"/>
</dbReference>
<keyword evidence="8" id="KW-1185">Reference proteome</keyword>
<dbReference type="InterPro" id="IPR008979">
    <property type="entry name" value="Galactose-bd-like_sf"/>
</dbReference>
<accession>A0ABQ3B812</accession>
<protein>
    <recommendedName>
        <fullName evidence="9">Endoglucanase</fullName>
    </recommendedName>
</protein>
<feature type="region of interest" description="Disordered" evidence="4">
    <location>
        <begin position="36"/>
        <end position="65"/>
    </location>
</feature>
<dbReference type="PROSITE" id="PS51257">
    <property type="entry name" value="PROKAR_LIPOPROTEIN"/>
    <property type="match status" value="1"/>
</dbReference>
<dbReference type="InterPro" id="IPR017853">
    <property type="entry name" value="GH"/>
</dbReference>
<dbReference type="CDD" id="cd04080">
    <property type="entry name" value="CBM6_cellulase-like"/>
    <property type="match status" value="1"/>
</dbReference>
<name>A0ABQ3B812_9GAMM</name>
<dbReference type="InterPro" id="IPR036116">
    <property type="entry name" value="FN3_sf"/>
</dbReference>
<dbReference type="InterPro" id="IPR003961">
    <property type="entry name" value="FN3_dom"/>
</dbReference>
<dbReference type="PANTHER" id="PTHR31297">
    <property type="entry name" value="GLUCAN ENDO-1,6-BETA-GLUCOSIDASE B"/>
    <property type="match status" value="1"/>
</dbReference>
<sequence length="869" mass="93686">MHNIAKRGLRLSALSLITSASILGLVACGGGSSGGSKSSASSEASSSSSSVATTSSSSSSSSSVDNEGLTLLRADGAKWAKASGKAVNLKGTNLGNWLVQEFWMMGQGGNGVVDQCTLENKLTERFGYAEKERLIKLFRDSWMTERDWDQLQAFGFNVVRLPILWSVIEDEKNPKTLRADAWHYLDWSIAEAKKRGIYVILDLHGALGGQTPNDHTGCSGQNKYWTNTEYQDRTKWLWEQIATKYKDEPVVAAYDPLNEPWGSSAEDMATRVTELYNTIRKIDDKHIVILPSHYGNIEVYGNPAAKGMTNVAFELHPYPGLFGDRPNDTHYDIHRDWLRCGASGTGGVCDWNTKITALKTPFLMGEFQPWQSAGLELGGKLGRVTYDTYASYGWASTSWAYKLVSAAGGSGKGTWGMVTNAVNTNNDSGVGLVAKASTWDCANWNSTFADACAKKATTIKVGGTGSKTYYFVIKSGANAGANPDVVFDKISIVNDTTKAEIIKNGNFGANTDWTTLSISGSENLDFNYNVAGKTPVGSEGPVLRITRPAGVTGEINGGIYQAITLEGGQSYTFNGTFKDNGSVNTWAEMYLIDQAPVAGKDVVDMTGKVDFATASVADIEKLFKSFATQGYDVHSGLAKYLPSTPTTIYTLPKRPTGLTLVQGTGSVALNWTANTESDLTGYKVYRGLTPSSGTLLADGVKTNTYTDSTAVDGTTYYYTVSATDAEDESYRSDEAANKINYTALPAKVEAELYTSMSGIQLEDCSDAGGGKNVGYFDPDDYIEFKVSVATAGNFAIDYRLATANGSTGGFEVQIDGVKVDAMTVPVTGGWQSWKTYTGATFAMTAGNHTLRFKSIGKEWNMNYFDVKAI</sequence>